<dbReference type="EMBL" id="QGHA01000015">
    <property type="protein sequence ID" value="PWK69962.1"/>
    <property type="molecule type" value="Genomic_DNA"/>
</dbReference>
<evidence type="ECO:0000256" key="1">
    <source>
        <dbReference type="SAM" id="SignalP"/>
    </source>
</evidence>
<sequence length="244" mass="25310">MKNTFKTKAVSGALAIAAILALSLNSCKKDNASGTSNTTVTEADAAELATNAIIPASGGFVVQVNSSVTIYKNVKLSCGVAKDSSITKSSVAGSSQAYNYSLNWNYLLNCSGAVPNDLTFNFSGQSQYDGPRMASNDNSTGGFVLTGLAPTASAYILNTTYTRNGSQTSRIGRNYSFTSTLSIKSSNINVDKTTLKILSGTAAVAISGASSSGKSFNFNGTISFKGDNKATLILNSGASYNIQW</sequence>
<organism evidence="2 3">
    <name type="scientific">Mucilaginibacter oryzae</name>
    <dbReference type="NCBI Taxonomy" id="468058"/>
    <lineage>
        <taxon>Bacteria</taxon>
        <taxon>Pseudomonadati</taxon>
        <taxon>Bacteroidota</taxon>
        <taxon>Sphingobacteriia</taxon>
        <taxon>Sphingobacteriales</taxon>
        <taxon>Sphingobacteriaceae</taxon>
        <taxon>Mucilaginibacter</taxon>
    </lineage>
</organism>
<keyword evidence="3" id="KW-1185">Reference proteome</keyword>
<evidence type="ECO:0000313" key="3">
    <source>
        <dbReference type="Proteomes" id="UP000245678"/>
    </source>
</evidence>
<protein>
    <recommendedName>
        <fullName evidence="4">Lipoprotein</fullName>
    </recommendedName>
</protein>
<dbReference type="Proteomes" id="UP000245678">
    <property type="component" value="Unassembled WGS sequence"/>
</dbReference>
<name>A0A316HEL5_9SPHI</name>
<comment type="caution">
    <text evidence="2">The sequence shown here is derived from an EMBL/GenBank/DDBJ whole genome shotgun (WGS) entry which is preliminary data.</text>
</comment>
<dbReference type="AlphaFoldDB" id="A0A316HEL5"/>
<proteinExistence type="predicted"/>
<reference evidence="2 3" key="1">
    <citation type="submission" date="2018-05" db="EMBL/GenBank/DDBJ databases">
        <title>Genomic Encyclopedia of Archaeal and Bacterial Type Strains, Phase II (KMG-II): from individual species to whole genera.</title>
        <authorList>
            <person name="Goeker M."/>
        </authorList>
    </citation>
    <scope>NUCLEOTIDE SEQUENCE [LARGE SCALE GENOMIC DNA]</scope>
    <source>
        <strain evidence="2 3">DSM 19975</strain>
    </source>
</reference>
<evidence type="ECO:0000313" key="2">
    <source>
        <dbReference type="EMBL" id="PWK69962.1"/>
    </source>
</evidence>
<feature type="signal peptide" evidence="1">
    <location>
        <begin position="1"/>
        <end position="28"/>
    </location>
</feature>
<dbReference type="RefSeq" id="WP_109610002.1">
    <property type="nucleotide sequence ID" value="NZ_QGHA01000015.1"/>
</dbReference>
<accession>A0A316HEL5</accession>
<keyword evidence="1" id="KW-0732">Signal</keyword>
<evidence type="ECO:0008006" key="4">
    <source>
        <dbReference type="Google" id="ProtNLM"/>
    </source>
</evidence>
<feature type="chain" id="PRO_5016456105" description="Lipoprotein" evidence="1">
    <location>
        <begin position="29"/>
        <end position="244"/>
    </location>
</feature>
<gene>
    <name evidence="2" type="ORF">LX99_04615</name>
</gene>